<dbReference type="OrthoDB" id="6365676at2759"/>
<reference evidence="1" key="1">
    <citation type="journal article" date="2020" name="Stud. Mycol.">
        <title>101 Dothideomycetes genomes: a test case for predicting lifestyles and emergence of pathogens.</title>
        <authorList>
            <person name="Haridas S."/>
            <person name="Albert R."/>
            <person name="Binder M."/>
            <person name="Bloem J."/>
            <person name="Labutti K."/>
            <person name="Salamov A."/>
            <person name="Andreopoulos B."/>
            <person name="Baker S."/>
            <person name="Barry K."/>
            <person name="Bills G."/>
            <person name="Bluhm B."/>
            <person name="Cannon C."/>
            <person name="Castanera R."/>
            <person name="Culley D."/>
            <person name="Daum C."/>
            <person name="Ezra D."/>
            <person name="Gonzalez J."/>
            <person name="Henrissat B."/>
            <person name="Kuo A."/>
            <person name="Liang C."/>
            <person name="Lipzen A."/>
            <person name="Lutzoni F."/>
            <person name="Magnuson J."/>
            <person name="Mondo S."/>
            <person name="Nolan M."/>
            <person name="Ohm R."/>
            <person name="Pangilinan J."/>
            <person name="Park H.-J."/>
            <person name="Ramirez L."/>
            <person name="Alfaro M."/>
            <person name="Sun H."/>
            <person name="Tritt A."/>
            <person name="Yoshinaga Y."/>
            <person name="Zwiers L.-H."/>
            <person name="Turgeon B."/>
            <person name="Goodwin S."/>
            <person name="Spatafora J."/>
            <person name="Crous P."/>
            <person name="Grigoriev I."/>
        </authorList>
    </citation>
    <scope>NUCLEOTIDE SEQUENCE</scope>
    <source>
        <strain evidence="1">CBS 675.92</strain>
    </source>
</reference>
<dbReference type="AlphaFoldDB" id="A0A6A5U112"/>
<dbReference type="Proteomes" id="UP000800035">
    <property type="component" value="Unassembled WGS sequence"/>
</dbReference>
<evidence type="ECO:0000313" key="1">
    <source>
        <dbReference type="EMBL" id="KAF1957542.1"/>
    </source>
</evidence>
<organism evidence="1 2">
    <name type="scientific">Byssothecium circinans</name>
    <dbReference type="NCBI Taxonomy" id="147558"/>
    <lineage>
        <taxon>Eukaryota</taxon>
        <taxon>Fungi</taxon>
        <taxon>Dikarya</taxon>
        <taxon>Ascomycota</taxon>
        <taxon>Pezizomycotina</taxon>
        <taxon>Dothideomycetes</taxon>
        <taxon>Pleosporomycetidae</taxon>
        <taxon>Pleosporales</taxon>
        <taxon>Massarineae</taxon>
        <taxon>Massarinaceae</taxon>
        <taxon>Byssothecium</taxon>
    </lineage>
</organism>
<dbReference type="EMBL" id="ML976989">
    <property type="protein sequence ID" value="KAF1957542.1"/>
    <property type="molecule type" value="Genomic_DNA"/>
</dbReference>
<sequence>MLLTSHLNFRYNPMVDSDFWRDVSKMEKLETLVLTRADNLRNGSNFKTEYFAHCNRPLKVLLVNVDEHQVRYGNLRRGRWNDVDPKKKMTVFTYTIPLFMDDNTTEVCQDYIRIGAEYGTLWDWEGEAIPHPPIFAQLVPSGA</sequence>
<protein>
    <submittedName>
        <fullName evidence="1">Uncharacterized protein</fullName>
    </submittedName>
</protein>
<name>A0A6A5U112_9PLEO</name>
<accession>A0A6A5U112</accession>
<gene>
    <name evidence="1" type="ORF">CC80DRAFT_46837</name>
</gene>
<proteinExistence type="predicted"/>
<evidence type="ECO:0000313" key="2">
    <source>
        <dbReference type="Proteomes" id="UP000800035"/>
    </source>
</evidence>
<keyword evidence="2" id="KW-1185">Reference proteome</keyword>